<dbReference type="GO" id="GO:0003677">
    <property type="term" value="F:DNA binding"/>
    <property type="evidence" value="ECO:0007669"/>
    <property type="project" value="UniProtKB-KW"/>
</dbReference>
<dbReference type="GO" id="GO:0005829">
    <property type="term" value="C:cytosol"/>
    <property type="evidence" value="ECO:0007669"/>
    <property type="project" value="TreeGrafter"/>
</dbReference>
<keyword evidence="1" id="KW-0540">Nuclease</keyword>
<dbReference type="Gene3D" id="1.10.3170.10">
    <property type="entry name" value="Recbcd, chain B, domain 2"/>
    <property type="match status" value="1"/>
</dbReference>
<dbReference type="CDD" id="cd22352">
    <property type="entry name" value="RecB_C-like"/>
    <property type="match status" value="1"/>
</dbReference>
<dbReference type="InterPro" id="IPR027417">
    <property type="entry name" value="P-loop_NTPase"/>
</dbReference>
<keyword evidence="8 16" id="KW-0067">ATP-binding</keyword>
<evidence type="ECO:0000256" key="2">
    <source>
        <dbReference type="ARBA" id="ARBA00022723"/>
    </source>
</evidence>
<dbReference type="Pfam" id="PF00580">
    <property type="entry name" value="UvrD-helicase"/>
    <property type="match status" value="1"/>
</dbReference>
<keyword evidence="2" id="KW-0479">Metal-binding</keyword>
<dbReference type="GO" id="GO:0000725">
    <property type="term" value="P:recombinational repair"/>
    <property type="evidence" value="ECO:0007669"/>
    <property type="project" value="TreeGrafter"/>
</dbReference>
<dbReference type="GO" id="GO:0009338">
    <property type="term" value="C:exodeoxyribonuclease V complex"/>
    <property type="evidence" value="ECO:0007669"/>
    <property type="project" value="TreeGrafter"/>
</dbReference>
<dbReference type="Gene3D" id="1.10.486.10">
    <property type="entry name" value="PCRA, domain 4"/>
    <property type="match status" value="1"/>
</dbReference>
<protein>
    <recommendedName>
        <fullName evidence="14">DNA 3'-5' helicase</fullName>
        <ecNumber evidence="14">5.6.2.4</ecNumber>
    </recommendedName>
</protein>
<name>A0A7X1E9P1_9BACT</name>
<dbReference type="InterPro" id="IPR000212">
    <property type="entry name" value="DNA_helicase_UvrD/REP"/>
</dbReference>
<dbReference type="Gene3D" id="3.40.50.300">
    <property type="entry name" value="P-loop containing nucleotide triphosphate hydrolases"/>
    <property type="match status" value="2"/>
</dbReference>
<comment type="caution">
    <text evidence="19">The sequence shown here is derived from an EMBL/GenBank/DDBJ whole genome shotgun (WGS) entry which is preliminary data.</text>
</comment>
<dbReference type="Proteomes" id="UP000526501">
    <property type="component" value="Unassembled WGS sequence"/>
</dbReference>
<comment type="catalytic activity">
    <reaction evidence="13">
        <text>Couples ATP hydrolysis with the unwinding of duplex DNA by translocating in the 3'-5' direction.</text>
        <dbReference type="EC" id="5.6.2.4"/>
    </reaction>
</comment>
<evidence type="ECO:0000256" key="15">
    <source>
        <dbReference type="ARBA" id="ARBA00048988"/>
    </source>
</evidence>
<evidence type="ECO:0000256" key="11">
    <source>
        <dbReference type="ARBA" id="ARBA00023204"/>
    </source>
</evidence>
<dbReference type="EC" id="5.6.2.4" evidence="14"/>
<keyword evidence="11" id="KW-0234">DNA repair</keyword>
<evidence type="ECO:0000256" key="6">
    <source>
        <dbReference type="ARBA" id="ARBA00022806"/>
    </source>
</evidence>
<dbReference type="InterPro" id="IPR004586">
    <property type="entry name" value="RecB"/>
</dbReference>
<dbReference type="EMBL" id="JACHVC010000013">
    <property type="protein sequence ID" value="MBC2607551.1"/>
    <property type="molecule type" value="Genomic_DNA"/>
</dbReference>
<evidence type="ECO:0000256" key="10">
    <source>
        <dbReference type="ARBA" id="ARBA00023125"/>
    </source>
</evidence>
<keyword evidence="6 16" id="KW-0347">Helicase</keyword>
<feature type="domain" description="UvrD-like helicase ATP-binding" evidence="17">
    <location>
        <begin position="1"/>
        <end position="429"/>
    </location>
</feature>
<evidence type="ECO:0000256" key="9">
    <source>
        <dbReference type="ARBA" id="ARBA00022842"/>
    </source>
</evidence>
<keyword evidence="4" id="KW-0227">DNA damage</keyword>
<accession>A0A7X1E9P1</accession>
<dbReference type="InterPro" id="IPR011335">
    <property type="entry name" value="Restrct_endonuc-II-like"/>
</dbReference>
<keyword evidence="20" id="KW-1185">Reference proteome</keyword>
<dbReference type="Pfam" id="PF13361">
    <property type="entry name" value="UvrD_C"/>
    <property type="match status" value="1"/>
</dbReference>
<evidence type="ECO:0000256" key="13">
    <source>
        <dbReference type="ARBA" id="ARBA00034617"/>
    </source>
</evidence>
<dbReference type="PANTHER" id="PTHR11070:SF23">
    <property type="entry name" value="RECBCD ENZYME SUBUNIT RECB"/>
    <property type="match status" value="1"/>
</dbReference>
<feature type="binding site" evidence="16">
    <location>
        <begin position="13"/>
        <end position="20"/>
    </location>
    <ligand>
        <name>ATP</name>
        <dbReference type="ChEBI" id="CHEBI:30616"/>
    </ligand>
</feature>
<evidence type="ECO:0000256" key="5">
    <source>
        <dbReference type="ARBA" id="ARBA00022801"/>
    </source>
</evidence>
<keyword evidence="5 16" id="KW-0378">Hydrolase</keyword>
<evidence type="ECO:0000259" key="17">
    <source>
        <dbReference type="PROSITE" id="PS51198"/>
    </source>
</evidence>
<dbReference type="Pfam" id="PF12705">
    <property type="entry name" value="PDDEXK_1"/>
    <property type="match status" value="1"/>
</dbReference>
<proteinExistence type="inferred from homology"/>
<evidence type="ECO:0000256" key="8">
    <source>
        <dbReference type="ARBA" id="ARBA00022840"/>
    </source>
</evidence>
<evidence type="ECO:0000256" key="16">
    <source>
        <dbReference type="PROSITE-ProRule" id="PRU00560"/>
    </source>
</evidence>
<dbReference type="GO" id="GO:0005524">
    <property type="term" value="F:ATP binding"/>
    <property type="evidence" value="ECO:0007669"/>
    <property type="project" value="UniProtKB-UniRule"/>
</dbReference>
<comment type="catalytic activity">
    <reaction evidence="15">
        <text>ATP + H2O = ADP + phosphate + H(+)</text>
        <dbReference type="Rhea" id="RHEA:13065"/>
        <dbReference type="ChEBI" id="CHEBI:15377"/>
        <dbReference type="ChEBI" id="CHEBI:15378"/>
        <dbReference type="ChEBI" id="CHEBI:30616"/>
        <dbReference type="ChEBI" id="CHEBI:43474"/>
        <dbReference type="ChEBI" id="CHEBI:456216"/>
        <dbReference type="EC" id="5.6.2.4"/>
    </reaction>
</comment>
<dbReference type="Gene3D" id="3.90.320.10">
    <property type="match status" value="1"/>
</dbReference>
<evidence type="ECO:0000259" key="18">
    <source>
        <dbReference type="PROSITE" id="PS51217"/>
    </source>
</evidence>
<evidence type="ECO:0000313" key="19">
    <source>
        <dbReference type="EMBL" id="MBC2607551.1"/>
    </source>
</evidence>
<dbReference type="SUPFAM" id="SSF52540">
    <property type="entry name" value="P-loop containing nucleoside triphosphate hydrolases"/>
    <property type="match status" value="1"/>
</dbReference>
<dbReference type="SUPFAM" id="SSF52980">
    <property type="entry name" value="Restriction endonuclease-like"/>
    <property type="match status" value="1"/>
</dbReference>
<gene>
    <name evidence="19" type="ORF">H5P27_15975</name>
</gene>
<dbReference type="HAMAP" id="MF_01485">
    <property type="entry name" value="RecB"/>
    <property type="match status" value="1"/>
</dbReference>
<evidence type="ECO:0000256" key="3">
    <source>
        <dbReference type="ARBA" id="ARBA00022741"/>
    </source>
</evidence>
<reference evidence="19 20" key="1">
    <citation type="submission" date="2020-07" db="EMBL/GenBank/DDBJ databases">
        <authorList>
            <person name="Feng X."/>
        </authorList>
    </citation>
    <scope>NUCLEOTIDE SEQUENCE [LARGE SCALE GENOMIC DNA]</scope>
    <source>
        <strain evidence="19 20">JCM23202</strain>
    </source>
</reference>
<evidence type="ECO:0000313" key="20">
    <source>
        <dbReference type="Proteomes" id="UP000526501"/>
    </source>
</evidence>
<keyword evidence="12" id="KW-0413">Isomerase</keyword>
<evidence type="ECO:0000256" key="4">
    <source>
        <dbReference type="ARBA" id="ARBA00022763"/>
    </source>
</evidence>
<dbReference type="PANTHER" id="PTHR11070">
    <property type="entry name" value="UVRD / RECB / PCRA DNA HELICASE FAMILY MEMBER"/>
    <property type="match status" value="1"/>
</dbReference>
<feature type="domain" description="UvrD-like helicase C-terminal" evidence="18">
    <location>
        <begin position="430"/>
        <end position="707"/>
    </location>
</feature>
<dbReference type="PROSITE" id="PS51198">
    <property type="entry name" value="UVRD_HELICASE_ATP_BIND"/>
    <property type="match status" value="1"/>
</dbReference>
<keyword evidence="3 16" id="KW-0547">Nucleotide-binding</keyword>
<dbReference type="AlphaFoldDB" id="A0A7X1E9P1"/>
<dbReference type="InterPro" id="IPR014016">
    <property type="entry name" value="UvrD-like_ATP-bd"/>
</dbReference>
<evidence type="ECO:0000256" key="1">
    <source>
        <dbReference type="ARBA" id="ARBA00022722"/>
    </source>
</evidence>
<keyword evidence="10" id="KW-0238">DNA-binding</keyword>
<evidence type="ECO:0000256" key="14">
    <source>
        <dbReference type="ARBA" id="ARBA00034808"/>
    </source>
</evidence>
<dbReference type="GO" id="GO:0046872">
    <property type="term" value="F:metal ion binding"/>
    <property type="evidence" value="ECO:0007669"/>
    <property type="project" value="UniProtKB-KW"/>
</dbReference>
<dbReference type="InterPro" id="IPR038726">
    <property type="entry name" value="PDDEXK_AddAB-type"/>
</dbReference>
<sequence length="1168" mass="131996">MIELHKGTTLIEASAGTGKTYTLCRIALRLTLHHQITLDRILAVTFTEAATEELATRIQDLYQSALRELELGELKEEVLIEASCQDDFDVDEAKRALRYSLEVFDEAPISTIHSFCKRSLDLVALETQTPFDAELSQVENLLIDQLQSEYIRQEVLEKSKALSLVYSGGRKASFETSLKEIGKESSAHPYATLRPTPATADISQLDSLFEELPPQIGDLLSRAKEITPTLRANSRVCKLLNGQLPGLVNANRRGFLLPSDLAILADFETEKWQKALKKKYEDSAIPPFVTCAGDFLLKAESAFLSLSYNYKGWLSDKLARAKQQANVISYNDLLHYLNRALKSEQGDSLRIALASRYDAALIDEFQDTDQVQLDIATSLFSGGDHYLFYIGDPKQAIYRFRGADIHAYFQATRVECLRREHLAKNYRSSPRLVHAVNQLFEQSPIQFVDKEIEFKAVEPGLTNDDDSEDPVFKFEQFVLAEHEQAKGSGNYRSFLAAKAANDFAVRLNEDPDFDPASATFLVNTLKEAESLGAELLKRGISFALRADRSVFKTQEADDLRQVLSALISPARSSLKRGVIASLDRRLRATDLVSDRISDRYDSVSEYIGQWSKDWFGVNFDFGLQQLFRIIEPDSANLLDSERRFANFQQLGELLSEVRDEEDLSPRGLLNWLDRQSQDKLNEKDEWQTRISSDEGKPQILTVHKSKGLQFPVVILPFLGLRRFKEDIKSISYHDPDGRMVIDYAPEEDSSGVAANRKESLAEDIRLLYVALTRAEKENHVYLCPEELSARSKMKASSFAKFMLGEDIDPDSNMLGEALEKLAKTSDGKISYQKSPLERDQFVALERKLKSEKPEPVSALSLRNRKRMPFPDRVLSFSSLNKSLHRQEEQIDVSELESDSHVDDETVLLPDEPEEETSQELSIFTLPKGTHAGDLLHLILERYDFSRPDTLASTTEAAFDFLRFEPREYIPIVAAQIKAITEQPLKTEFGQFTLAETGSDCRIPELEFSYPVSGDVKTKIIETLSKNDLGRIPKSWQTSLAEDGETGFPASMLRGFIDLTLESDGRLYLFDWKSNYIGPSPADYSNKAILESMSEHNYFLQYLLYCVALKRYVEWRFPNQPFESLFGGVFYIYARGVSPGKETGVYYDLPSTKLLSELDEALGQGGVST</sequence>
<dbReference type="InterPro" id="IPR011604">
    <property type="entry name" value="PDDEXK-like_dom_sf"/>
</dbReference>
<evidence type="ECO:0000256" key="7">
    <source>
        <dbReference type="ARBA" id="ARBA00022839"/>
    </source>
</evidence>
<keyword evidence="7" id="KW-0269">Exonuclease</keyword>
<dbReference type="GO" id="GO:0008854">
    <property type="term" value="F:exodeoxyribonuclease V activity"/>
    <property type="evidence" value="ECO:0007669"/>
    <property type="project" value="InterPro"/>
</dbReference>
<organism evidence="19 20">
    <name type="scientific">Pelagicoccus albus</name>
    <dbReference type="NCBI Taxonomy" id="415222"/>
    <lineage>
        <taxon>Bacteria</taxon>
        <taxon>Pseudomonadati</taxon>
        <taxon>Verrucomicrobiota</taxon>
        <taxon>Opitutia</taxon>
        <taxon>Puniceicoccales</taxon>
        <taxon>Pelagicoccaceae</taxon>
        <taxon>Pelagicoccus</taxon>
    </lineage>
</organism>
<dbReference type="InterPro" id="IPR014017">
    <property type="entry name" value="DNA_helicase_UvrD-like_C"/>
</dbReference>
<evidence type="ECO:0000256" key="12">
    <source>
        <dbReference type="ARBA" id="ARBA00023235"/>
    </source>
</evidence>
<dbReference type="PROSITE" id="PS51217">
    <property type="entry name" value="UVRD_HELICASE_CTER"/>
    <property type="match status" value="1"/>
</dbReference>
<keyword evidence="9" id="KW-0460">Magnesium</keyword>
<dbReference type="GO" id="GO:0043138">
    <property type="term" value="F:3'-5' DNA helicase activity"/>
    <property type="evidence" value="ECO:0007669"/>
    <property type="project" value="UniProtKB-EC"/>
</dbReference>
<dbReference type="RefSeq" id="WP_185661429.1">
    <property type="nucleotide sequence ID" value="NZ_CAWPOO010000013.1"/>
</dbReference>